<evidence type="ECO:0000256" key="3">
    <source>
        <dbReference type="ARBA" id="ARBA00004653"/>
    </source>
</evidence>
<feature type="compositionally biased region" description="Polar residues" evidence="20">
    <location>
        <begin position="1215"/>
        <end position="1226"/>
    </location>
</feature>
<dbReference type="SMART" id="SM00320">
    <property type="entry name" value="WD40"/>
    <property type="match status" value="4"/>
</dbReference>
<feature type="compositionally biased region" description="Polar residues" evidence="20">
    <location>
        <begin position="77"/>
        <end position="87"/>
    </location>
</feature>
<keyword evidence="16" id="KW-1207">Sterol metabolism</keyword>
<evidence type="ECO:0000256" key="4">
    <source>
        <dbReference type="ARBA" id="ARBA00007410"/>
    </source>
</evidence>
<evidence type="ECO:0000256" key="2">
    <source>
        <dbReference type="ARBA" id="ARBA00004557"/>
    </source>
</evidence>
<feature type="transmembrane region" description="Helical" evidence="21">
    <location>
        <begin position="825"/>
        <end position="852"/>
    </location>
</feature>
<feature type="compositionally biased region" description="Polar residues" evidence="20">
    <location>
        <begin position="717"/>
        <end position="732"/>
    </location>
</feature>
<feature type="region of interest" description="Disordered" evidence="20">
    <location>
        <begin position="1356"/>
        <end position="1384"/>
    </location>
</feature>
<dbReference type="InterPro" id="IPR053958">
    <property type="entry name" value="HMGCR/SNAP/NPC1-like_SSD"/>
</dbReference>
<evidence type="ECO:0000256" key="5">
    <source>
        <dbReference type="ARBA" id="ARBA00019541"/>
    </source>
</evidence>
<keyword evidence="9" id="KW-0677">Repeat</keyword>
<feature type="transmembrane region" description="Helical" evidence="21">
    <location>
        <begin position="444"/>
        <end position="462"/>
    </location>
</feature>
<keyword evidence="17" id="KW-0325">Glycoprotein</keyword>
<feature type="region of interest" description="Disordered" evidence="20">
    <location>
        <begin position="1186"/>
        <end position="1272"/>
    </location>
</feature>
<dbReference type="GO" id="GO:0032934">
    <property type="term" value="F:sterol binding"/>
    <property type="evidence" value="ECO:0007669"/>
    <property type="project" value="InterPro"/>
</dbReference>
<dbReference type="InterPro" id="IPR000731">
    <property type="entry name" value="SSD"/>
</dbReference>
<keyword evidence="14" id="KW-0446">Lipid-binding</keyword>
<dbReference type="InterPro" id="IPR036322">
    <property type="entry name" value="WD40_repeat_dom_sf"/>
</dbReference>
<dbReference type="InterPro" id="IPR030225">
    <property type="entry name" value="SCAP"/>
</dbReference>
<feature type="region of interest" description="Disordered" evidence="20">
    <location>
        <begin position="863"/>
        <end position="882"/>
    </location>
</feature>
<keyword evidence="10" id="KW-0256">Endoplasmic reticulum</keyword>
<evidence type="ECO:0000313" key="23">
    <source>
        <dbReference type="EMBL" id="CEH16084.1"/>
    </source>
</evidence>
<evidence type="ECO:0000313" key="24">
    <source>
        <dbReference type="Proteomes" id="UP000054845"/>
    </source>
</evidence>
<dbReference type="InterPro" id="IPR001680">
    <property type="entry name" value="WD40_rpt"/>
</dbReference>
<feature type="transmembrane region" description="Helical" evidence="21">
    <location>
        <begin position="166"/>
        <end position="186"/>
    </location>
</feature>
<dbReference type="GO" id="GO:0045540">
    <property type="term" value="P:regulation of cholesterol biosynthetic process"/>
    <property type="evidence" value="ECO:0007669"/>
    <property type="project" value="TreeGrafter"/>
</dbReference>
<evidence type="ECO:0000256" key="13">
    <source>
        <dbReference type="ARBA" id="ARBA00023098"/>
    </source>
</evidence>
<feature type="compositionally biased region" description="Polar residues" evidence="20">
    <location>
        <begin position="1255"/>
        <end position="1266"/>
    </location>
</feature>
<feature type="transmembrane region" description="Helical" evidence="21">
    <location>
        <begin position="539"/>
        <end position="572"/>
    </location>
</feature>
<keyword evidence="8 21" id="KW-0812">Transmembrane</keyword>
<feature type="transmembrane region" description="Helical" evidence="21">
    <location>
        <begin position="578"/>
        <end position="601"/>
    </location>
</feature>
<protein>
    <recommendedName>
        <fullName evidence="5">Sterol regulatory element-binding protein cleavage-activating protein</fullName>
    </recommendedName>
</protein>
<feature type="domain" description="SSD" evidence="22">
    <location>
        <begin position="442"/>
        <end position="601"/>
    </location>
</feature>
<evidence type="ECO:0000256" key="8">
    <source>
        <dbReference type="ARBA" id="ARBA00022692"/>
    </source>
</evidence>
<keyword evidence="13" id="KW-0443">Lipid metabolism</keyword>
<dbReference type="GO" id="GO:0005789">
    <property type="term" value="C:endoplasmic reticulum membrane"/>
    <property type="evidence" value="ECO:0007669"/>
    <property type="project" value="UniProtKB-SubCell"/>
</dbReference>
<dbReference type="GO" id="GO:0012507">
    <property type="term" value="C:ER to Golgi transport vesicle membrane"/>
    <property type="evidence" value="ECO:0007669"/>
    <property type="project" value="UniProtKB-SubCell"/>
</dbReference>
<accession>A0A0P1BI96</accession>
<feature type="region of interest" description="Disordered" evidence="20">
    <location>
        <begin position="97"/>
        <end position="126"/>
    </location>
</feature>
<dbReference type="PANTHER" id="PTHR46378">
    <property type="entry name" value="STEROL REGULATORY ELEMENT-BINDING PROTEIN CLEAVAGE-ACTIVATING PROTEIN"/>
    <property type="match status" value="1"/>
</dbReference>
<evidence type="ECO:0000256" key="7">
    <source>
        <dbReference type="ARBA" id="ARBA00022574"/>
    </source>
</evidence>
<evidence type="ECO:0000256" key="16">
    <source>
        <dbReference type="ARBA" id="ARBA00023166"/>
    </source>
</evidence>
<comment type="function">
    <text evidence="19">Escort protein required for cholesterol as well as lipid homeostasis. Regulates export of the SCAP-SREBP complex from the endoplasmic reticulum to the Golgi upon low cholesterol, thereby regulating the processing of sterol regulatory element-binding proteins (SREBPs) SREBF1/SREBP1 and SREBF2/SREBP2. At high sterol concentrations, formation of a ternary complex with INSIG (INSIG1 or INSIG2) leads to mask the ER export signal in SCAP, promoting retention of the complex in the endoplasmic reticulum. Low sterol concentrations trigger release of INSIG, a conformational change in the SSD domain of SCAP, unmasking of the ER export signal, promoting recruitment into COPII-coated vesicles and transport of the SCAP-SREBP to the Golgi: in the Golgi, SREBPs are then processed, releasing the transcription factor fragment of SREBPs from the membrane, its import into the nucleus and up-regulation of LDLR, INSIG1 and the mevalonate pathway. Binds cholesterol via its SSD domain.</text>
</comment>
<evidence type="ECO:0000256" key="21">
    <source>
        <dbReference type="SAM" id="Phobius"/>
    </source>
</evidence>
<evidence type="ECO:0000256" key="1">
    <source>
        <dbReference type="ARBA" id="ARBA00004477"/>
    </source>
</evidence>
<evidence type="ECO:0000259" key="22">
    <source>
        <dbReference type="PROSITE" id="PS50156"/>
    </source>
</evidence>
<evidence type="ECO:0000256" key="9">
    <source>
        <dbReference type="ARBA" id="ARBA00022737"/>
    </source>
</evidence>
<dbReference type="GO" id="GO:0032936">
    <property type="term" value="C:SREBP-SCAP complex"/>
    <property type="evidence" value="ECO:0007669"/>
    <property type="project" value="TreeGrafter"/>
</dbReference>
<feature type="compositionally biased region" description="Low complexity" evidence="20">
    <location>
        <begin position="1191"/>
        <end position="1211"/>
    </location>
</feature>
<dbReference type="GO" id="GO:0000139">
    <property type="term" value="C:Golgi membrane"/>
    <property type="evidence" value="ECO:0007669"/>
    <property type="project" value="UniProtKB-SubCell"/>
</dbReference>
<evidence type="ECO:0000256" key="19">
    <source>
        <dbReference type="ARBA" id="ARBA00045958"/>
    </source>
</evidence>
<dbReference type="SUPFAM" id="SSF50978">
    <property type="entry name" value="WD40 repeat-like"/>
    <property type="match status" value="1"/>
</dbReference>
<evidence type="ECO:0000256" key="10">
    <source>
        <dbReference type="ARBA" id="ARBA00022824"/>
    </source>
</evidence>
<feature type="region of interest" description="Disordered" evidence="20">
    <location>
        <begin position="717"/>
        <end position="742"/>
    </location>
</feature>
<dbReference type="InterPro" id="IPR015943">
    <property type="entry name" value="WD40/YVTN_repeat-like_dom_sf"/>
</dbReference>
<dbReference type="EMBL" id="CCYA01000278">
    <property type="protein sequence ID" value="CEH16084.1"/>
    <property type="molecule type" value="Genomic_DNA"/>
</dbReference>
<keyword evidence="11 21" id="KW-1133">Transmembrane helix</keyword>
<proteinExistence type="inferred from homology"/>
<evidence type="ECO:0000256" key="17">
    <source>
        <dbReference type="ARBA" id="ARBA00023180"/>
    </source>
</evidence>
<dbReference type="STRING" id="401625.A0A0P1BI96"/>
<keyword evidence="7" id="KW-0853">WD repeat</keyword>
<evidence type="ECO:0000256" key="20">
    <source>
        <dbReference type="SAM" id="MobiDB-lite"/>
    </source>
</evidence>
<keyword evidence="6" id="KW-0153">Cholesterol metabolism</keyword>
<dbReference type="PANTHER" id="PTHR46378:SF1">
    <property type="entry name" value="STEROL REGULATORY ELEMENT-BINDING PROTEIN CLEAVAGE-ACTIVATING PROTEIN"/>
    <property type="match status" value="1"/>
</dbReference>
<evidence type="ECO:0000256" key="15">
    <source>
        <dbReference type="ARBA" id="ARBA00023136"/>
    </source>
</evidence>
<keyword evidence="24" id="KW-1185">Reference proteome</keyword>
<dbReference type="Gene3D" id="2.130.10.10">
    <property type="entry name" value="YVTN repeat-like/Quinoprotein amine dehydrogenase"/>
    <property type="match status" value="1"/>
</dbReference>
<evidence type="ECO:0000256" key="14">
    <source>
        <dbReference type="ARBA" id="ARBA00023121"/>
    </source>
</evidence>
<dbReference type="Proteomes" id="UP000054845">
    <property type="component" value="Unassembled WGS sequence"/>
</dbReference>
<keyword evidence="15 21" id="KW-0472">Membrane</keyword>
<feature type="region of interest" description="Disordered" evidence="20">
    <location>
        <begin position="1"/>
        <end position="66"/>
    </location>
</feature>
<name>A0A0P1BI96_9BASI</name>
<dbReference type="Pfam" id="PF12349">
    <property type="entry name" value="Sterol-sensing"/>
    <property type="match status" value="1"/>
</dbReference>
<dbReference type="GO" id="GO:0008203">
    <property type="term" value="P:cholesterol metabolic process"/>
    <property type="evidence" value="ECO:0007669"/>
    <property type="project" value="UniProtKB-KW"/>
</dbReference>
<feature type="region of interest" description="Disordered" evidence="20">
    <location>
        <begin position="71"/>
        <end position="90"/>
    </location>
</feature>
<keyword evidence="12" id="KW-0333">Golgi apparatus</keyword>
<dbReference type="GO" id="GO:0032933">
    <property type="term" value="P:SREBP signaling pathway"/>
    <property type="evidence" value="ECO:0007669"/>
    <property type="project" value="InterPro"/>
</dbReference>
<dbReference type="OrthoDB" id="6510177at2759"/>
<feature type="region of interest" description="Disordered" evidence="20">
    <location>
        <begin position="1294"/>
        <end position="1322"/>
    </location>
</feature>
<comment type="similarity">
    <text evidence="4">Belongs to the WD repeat SCAP family.</text>
</comment>
<organism evidence="23 24">
    <name type="scientific">Ceraceosorus bombacis</name>
    <dbReference type="NCBI Taxonomy" id="401625"/>
    <lineage>
        <taxon>Eukaryota</taxon>
        <taxon>Fungi</taxon>
        <taxon>Dikarya</taxon>
        <taxon>Basidiomycota</taxon>
        <taxon>Ustilaginomycotina</taxon>
        <taxon>Exobasidiomycetes</taxon>
        <taxon>Ceraceosorales</taxon>
        <taxon>Ceraceosoraceae</taxon>
        <taxon>Ceraceosorus</taxon>
    </lineage>
</organism>
<reference evidence="23 24" key="1">
    <citation type="submission" date="2014-09" db="EMBL/GenBank/DDBJ databases">
        <authorList>
            <person name="Magalhaes I.L.F."/>
            <person name="Oliveira U."/>
            <person name="Santos F.R."/>
            <person name="Vidigal T.H.D.A."/>
            <person name="Brescovit A.D."/>
            <person name="Santos A.J."/>
        </authorList>
    </citation>
    <scope>NUCLEOTIDE SEQUENCE [LARGE SCALE GENOMIC DNA]</scope>
</reference>
<evidence type="ECO:0000256" key="11">
    <source>
        <dbReference type="ARBA" id="ARBA00022989"/>
    </source>
</evidence>
<feature type="transmembrane region" description="Helical" evidence="21">
    <location>
        <begin position="474"/>
        <end position="500"/>
    </location>
</feature>
<feature type="compositionally biased region" description="Basic residues" evidence="20">
    <location>
        <begin position="114"/>
        <end position="123"/>
    </location>
</feature>
<dbReference type="PROSITE" id="PS50156">
    <property type="entry name" value="SSD"/>
    <property type="match status" value="1"/>
</dbReference>
<evidence type="ECO:0000256" key="12">
    <source>
        <dbReference type="ARBA" id="ARBA00023034"/>
    </source>
</evidence>
<evidence type="ECO:0000256" key="6">
    <source>
        <dbReference type="ARBA" id="ARBA00022548"/>
    </source>
</evidence>
<evidence type="ECO:0000256" key="18">
    <source>
        <dbReference type="ARBA" id="ARBA00023221"/>
    </source>
</evidence>
<sequence>MAPSADAMNSSESATRWRADSQLSPPPTPTSMSLNQQSPVDKGEGPSKLAPPSSPQNSTVSRTGAALPIEAFLPGSPASSPTASMRLSKSGLGSLASPHALYPPQAAPQEAFPRARRRAKRSSQRKEMGLPFIRNVSRLSAKISAGVERLFRKHGANVSRHPIRTLLLCCLLITSLFYPAAGIYLWSSQGGPGISRSDTSSVWRTLSTPLLDSFASSGRTHHNSLRDLRMVWDDAGDLYAQDPRDWMPERHKARPLRCARLEHVLFTTDDVMRGEAGRRGVLEAPVLNSAYRLQSALETRLKSVGGENTPRCIQNLSGACLTLGPLDYWPEGSFPLKADAQASTELLASSVNQSARGVPVSLETTLAGRAHMFARNPRAEFLAFSFWLEQAQCGNTTGNEHVNFRALLSDIAIGTRIVESEHQTAKPVLVRFAPDKRTPRAHQIMLALGYLGFLLYIGRGLVRMRKVHSRFGLAFTGFTELLISMIMSVSICALCGTRLTAVPWEILPFVIVVVGSENMFVLANAIVSTPISLSVASRVAAGLGAAGVSIAVTVLSDVLLLSAIAMLVHVAAVREFCIFAICSLLVDFVMQMTFFVTVFSIDLQRLELADLLAQGGRSVEQDRPLAEDQKVDASAAPATALSTRRVAHKEEQRTGSFIRMSCRAVWRARTARTASLSILLAAMFGLYLYYGTGYQSQDLYGPSLPFADMHGVSASLPTRSTLTSAPRSSNAETRLEPTDGVSDPFDPLGHLSTAESSSSDAAPWWMDSPSASFWMSLNPDGAPHVRVAVEPWSIVSLRSAKGATPQHTRKLPFASWALFRPRIRAIIWFLKLSVLPIGGTTGLLWILLLYLLKDTELLDAQRDKGSISEEEGESDVARSGTNSLNDDSIDVSLTALTGVHATDIILTDADGSYIASVGIDSSIIVWDTKAPSRKVRTHRIAVQSLGGTDTTAVTCVELSASDELLAVGQRSGFVTIYSLASQQVTHRWQPTTGPVQLVIFSRSAMRELRVTSAHRDGSVWTWLDAPAPQCEPSVQPRLDTSWTAQRFHDNSRYFALSAPNRQIEVYHIGTQGVAPISTIPGPANGLVRSLTSAAPGHQGTAPESVVSSSLDDVDVVLSGTSTGTVQAWQSSSGNLVGQVALADGPVQDLFCISDHERRNQPYETFAAVTQAKVTILRLSNGPVLASTVPDSSPGATTSSASRPSPPSAYRRMASETSVSGATSTSLPRPRHGSRPPSAGGSESGHELVVGGPRASKSSSELGSQDQPEIPTPFDNLTVVMSLPCHRGSAVVLRTSGDSSRLAGVRRRRRSEETSTGTGDSQGSWEFWELECAELSETGSFQSLKVRTCPIDLERLVTTRDERSPSAADSDSDEDGSRRLTSHASMRIEPRKIHVAARGPNAPLSFARVSLIKSVTTVTGFAERASDEALLQSLAAVGERRRSLVIAFGNSLARLSIASPPYPRIGTFGSVSSATGFAMHPSYDRPSSTLMRRRRSRFE</sequence>
<comment type="subcellular location">
    <subcellularLocation>
        <location evidence="2">Cytoplasmic vesicle</location>
        <location evidence="2">COPII-coated vesicle membrane</location>
        <topology evidence="2">Multi-pass membrane protein</topology>
    </subcellularLocation>
    <subcellularLocation>
        <location evidence="1">Endoplasmic reticulum membrane</location>
        <topology evidence="1">Multi-pass membrane protein</topology>
    </subcellularLocation>
    <subcellularLocation>
        <location evidence="3">Golgi apparatus membrane</location>
        <topology evidence="3">Multi-pass membrane protein</topology>
    </subcellularLocation>
</comment>
<keyword evidence="18" id="KW-0753">Steroid metabolism</keyword>
<feature type="transmembrane region" description="Helical" evidence="21">
    <location>
        <begin position="506"/>
        <end position="527"/>
    </location>
</feature>